<gene>
    <name evidence="1" type="ORF">EB796_009367</name>
</gene>
<reference evidence="1" key="1">
    <citation type="submission" date="2020-06" db="EMBL/GenBank/DDBJ databases">
        <title>Draft genome of Bugula neritina, a colonial animal packing powerful symbionts and potential medicines.</title>
        <authorList>
            <person name="Rayko M."/>
        </authorList>
    </citation>
    <scope>NUCLEOTIDE SEQUENCE [LARGE SCALE GENOMIC DNA]</scope>
    <source>
        <strain evidence="1">Kwan_BN1</strain>
    </source>
</reference>
<evidence type="ECO:0000313" key="2">
    <source>
        <dbReference type="Proteomes" id="UP000593567"/>
    </source>
</evidence>
<comment type="caution">
    <text evidence="1">The sequence shown here is derived from an EMBL/GenBank/DDBJ whole genome shotgun (WGS) entry which is preliminary data.</text>
</comment>
<dbReference type="Proteomes" id="UP000593567">
    <property type="component" value="Unassembled WGS sequence"/>
</dbReference>
<organism evidence="1 2">
    <name type="scientific">Bugula neritina</name>
    <name type="common">Brown bryozoan</name>
    <name type="synonym">Sertularia neritina</name>
    <dbReference type="NCBI Taxonomy" id="10212"/>
    <lineage>
        <taxon>Eukaryota</taxon>
        <taxon>Metazoa</taxon>
        <taxon>Spiralia</taxon>
        <taxon>Lophotrochozoa</taxon>
        <taxon>Bryozoa</taxon>
        <taxon>Gymnolaemata</taxon>
        <taxon>Cheilostomatida</taxon>
        <taxon>Flustrina</taxon>
        <taxon>Buguloidea</taxon>
        <taxon>Bugulidae</taxon>
        <taxon>Bugula</taxon>
    </lineage>
</organism>
<name>A0A7J7K446_BUGNE</name>
<evidence type="ECO:0000313" key="1">
    <source>
        <dbReference type="EMBL" id="KAF6032346.1"/>
    </source>
</evidence>
<protein>
    <submittedName>
        <fullName evidence="1">Uncharacterized protein</fullName>
    </submittedName>
</protein>
<proteinExistence type="predicted"/>
<keyword evidence="2" id="KW-1185">Reference proteome</keyword>
<dbReference type="EMBL" id="VXIV02001514">
    <property type="protein sequence ID" value="KAF6032346.1"/>
    <property type="molecule type" value="Genomic_DNA"/>
</dbReference>
<sequence>MQCEIGNQLTIFKTKTCHIEVVNSSKESETKSLRTEYMNMIGQCLANKLYNSRNSSSGEISGEMCFSYD</sequence>
<accession>A0A7J7K446</accession>
<dbReference type="AlphaFoldDB" id="A0A7J7K446"/>